<accession>A0AAX1W1A4</accession>
<protein>
    <submittedName>
        <fullName evidence="1">Uncharacterized protein</fullName>
    </submittedName>
</protein>
<evidence type="ECO:0000313" key="1">
    <source>
        <dbReference type="EMBL" id="RML84675.1"/>
    </source>
</evidence>
<gene>
    <name evidence="1" type="ORF">ALQ89_03788</name>
</gene>
<dbReference type="Proteomes" id="UP000280350">
    <property type="component" value="Unassembled WGS sequence"/>
</dbReference>
<reference evidence="1 2" key="1">
    <citation type="submission" date="2018-08" db="EMBL/GenBank/DDBJ databases">
        <title>Recombination of ecologically and evolutionarily significant loci maintains genetic cohesion in the Pseudomonas syringae species complex.</title>
        <authorList>
            <person name="Dillon M."/>
            <person name="Thakur S."/>
            <person name="Almeida R.N.D."/>
            <person name="Weir B.S."/>
            <person name="Guttman D.S."/>
        </authorList>
    </citation>
    <scope>NUCLEOTIDE SEQUENCE [LARGE SCALE GENOMIC DNA]</scope>
    <source>
        <strain evidence="1 2">ICMP 2851</strain>
    </source>
</reference>
<name>A0AAX1W1A4_PSEAJ</name>
<dbReference type="EMBL" id="RBNX01000006">
    <property type="protein sequence ID" value="RML84675.1"/>
    <property type="molecule type" value="Genomic_DNA"/>
</dbReference>
<organism evidence="1 2">
    <name type="scientific">Pseudomonas amygdali pv. tabaci</name>
    <name type="common">Pseudomonas syringae pv. tabaci</name>
    <dbReference type="NCBI Taxonomy" id="322"/>
    <lineage>
        <taxon>Bacteria</taxon>
        <taxon>Pseudomonadati</taxon>
        <taxon>Pseudomonadota</taxon>
        <taxon>Gammaproteobacteria</taxon>
        <taxon>Pseudomonadales</taxon>
        <taxon>Pseudomonadaceae</taxon>
        <taxon>Pseudomonas</taxon>
        <taxon>Pseudomonas amygdali</taxon>
    </lineage>
</organism>
<dbReference type="AlphaFoldDB" id="A0AAX1W1A4"/>
<proteinExistence type="predicted"/>
<sequence>MLRLSMNLNMHTLEILHGNSLTADQWPFAPAD</sequence>
<comment type="caution">
    <text evidence="1">The sequence shown here is derived from an EMBL/GenBank/DDBJ whole genome shotgun (WGS) entry which is preliminary data.</text>
</comment>
<evidence type="ECO:0000313" key="2">
    <source>
        <dbReference type="Proteomes" id="UP000280350"/>
    </source>
</evidence>